<evidence type="ECO:0000256" key="1">
    <source>
        <dbReference type="ARBA" id="ARBA00004571"/>
    </source>
</evidence>
<feature type="domain" description="TonB-dependent transporter Oar-like beta-barrel" evidence="7">
    <location>
        <begin position="365"/>
        <end position="1042"/>
    </location>
</feature>
<dbReference type="Proteomes" id="UP000281028">
    <property type="component" value="Unassembled WGS sequence"/>
</dbReference>
<evidence type="ECO:0000256" key="4">
    <source>
        <dbReference type="ARBA" id="ARBA00022692"/>
    </source>
</evidence>
<organism evidence="8 9">
    <name type="scientific">Chitinophaga solisilvae</name>
    <dbReference type="NCBI Taxonomy" id="1233460"/>
    <lineage>
        <taxon>Bacteria</taxon>
        <taxon>Pseudomonadati</taxon>
        <taxon>Bacteroidota</taxon>
        <taxon>Chitinophagia</taxon>
        <taxon>Chitinophagales</taxon>
        <taxon>Chitinophagaceae</taxon>
        <taxon>Chitinophaga</taxon>
    </lineage>
</organism>
<dbReference type="InterPro" id="IPR008969">
    <property type="entry name" value="CarboxyPept-like_regulatory"/>
</dbReference>
<comment type="subcellular location">
    <subcellularLocation>
        <location evidence="1">Cell outer membrane</location>
        <topology evidence="1">Multi-pass membrane protein</topology>
    </subcellularLocation>
</comment>
<keyword evidence="4" id="KW-0812">Transmembrane</keyword>
<dbReference type="AlphaFoldDB" id="A0A3S1CYQ9"/>
<proteinExistence type="predicted"/>
<evidence type="ECO:0000256" key="2">
    <source>
        <dbReference type="ARBA" id="ARBA00022448"/>
    </source>
</evidence>
<dbReference type="PANTHER" id="PTHR30069:SF46">
    <property type="entry name" value="OAR PROTEIN"/>
    <property type="match status" value="1"/>
</dbReference>
<sequence>MKNKFLSGDKAYLLFLVFILSLFPAALQAQETGGALEGWVTGSGKKGLEAAAITLTHIPSSTRYHLTSLKDGHFYFSNLKPGGPYHLAVSHVGMKKTDTLIAKISLGDAQVITITLQEATVALTGITITAAAGKPAMPAGSGEQISRRTVQDMPTISRSLTDITRIVPQATKDNSFAGTNFRYNNVTLDGAVNNDAIGFSPSLGGQTGSSNMPGSSTRTNPISLDAIGEMQVYLSPFDIKIGNFTGGSINAVTRSGTNEIHASIYAYGRNASLTGPDRTGTESSKALPASFHDMQTGARIGFPVIKNKLFFFTNEEITDRQEPVQQVAGSPGSANILSREDADKITQHAESRYNFNPGEHQLYNTYARSRKLFNRLDWNINEQHQLAIRNNTVFSEALHMERDQFNFRFSSIGFRQVNIQSSTVIDLKSRISNRMSNNLLLGYTTIRDYREPSARTDFPQVQIVGRTPGSTIFFGIDREAAVFNLKQRTFELTDNLTVRMGRHTLTIGTHNEFYNISYGFVNSWNGRVTYQSIEDFLSNNPQRVQGNFNYFNNSREYLYHHPAAKFRVNFMSGYLQDEIRVSPRFKVTPGLRIDWVHIPDKAPLSSRSADAFHDQYFGNTYAYTPLSQYNQRYLSQPQLSPRIGFRADLNESRTLVLRGGLGIFTGRIPLAWMGYAYYNTGSTFGSIDLRTNGIPPNPFQPGTDPLLRPAGSPYDGIAAFAYQQGRIVNNPNAGQTQVDVIDNDFKMPSVFRSSLALDFTDVHGFNYTLEGIFTKTIQDVKFMQINLKDNPTYYAYDTAQHLRKQPVYNGSVDPRLANSYMLTNTSKGFRYSITGKISRKFSNGFHFMSAYTYGKSKDISNGIRNSMESNWQLNQALNPNDPALAYSNFDIRHRIIAMTGYERSWSARWRSVISLFFSAQSGSPFTYGFVNYTPQNTPQQVSLAYIPSRGETINFFTTQYAADGAIIRTARQQADAFDQFIDDNSYLSSRRGNFTERNTGRTPWNINADLHFAQDLNLFTGKPLKDRHTITLTVDIMNFTNLLSKTWGWVYFSPNTYNSTASIGLQPYIPGRSAQGYPLYQFRDPGKPYSIDPLGSRWQMQVGIRYSL</sequence>
<dbReference type="OrthoDB" id="9768147at2"/>
<dbReference type="Pfam" id="PF13620">
    <property type="entry name" value="CarboxypepD_reg"/>
    <property type="match status" value="1"/>
</dbReference>
<feature type="domain" description="TonB-dependent transporter Oar-like beta-barrel" evidence="7">
    <location>
        <begin position="252"/>
        <end position="330"/>
    </location>
</feature>
<dbReference type="SUPFAM" id="SSF49464">
    <property type="entry name" value="Carboxypeptidase regulatory domain-like"/>
    <property type="match status" value="1"/>
</dbReference>
<dbReference type="Pfam" id="PF25183">
    <property type="entry name" value="OMP_b-brl_4"/>
    <property type="match status" value="2"/>
</dbReference>
<keyword evidence="6" id="KW-0998">Cell outer membrane</keyword>
<keyword evidence="8" id="KW-0675">Receptor</keyword>
<dbReference type="PANTHER" id="PTHR30069">
    <property type="entry name" value="TONB-DEPENDENT OUTER MEMBRANE RECEPTOR"/>
    <property type="match status" value="1"/>
</dbReference>
<dbReference type="GO" id="GO:0015344">
    <property type="term" value="F:siderophore uptake transmembrane transporter activity"/>
    <property type="evidence" value="ECO:0007669"/>
    <property type="project" value="TreeGrafter"/>
</dbReference>
<dbReference type="SUPFAM" id="SSF56935">
    <property type="entry name" value="Porins"/>
    <property type="match status" value="1"/>
</dbReference>
<evidence type="ECO:0000256" key="3">
    <source>
        <dbReference type="ARBA" id="ARBA00022452"/>
    </source>
</evidence>
<accession>A0A3S1CYQ9</accession>
<comment type="caution">
    <text evidence="8">The sequence shown here is derived from an EMBL/GenBank/DDBJ whole genome shotgun (WGS) entry which is preliminary data.</text>
</comment>
<dbReference type="Gene3D" id="2.40.170.20">
    <property type="entry name" value="TonB-dependent receptor, beta-barrel domain"/>
    <property type="match status" value="1"/>
</dbReference>
<evidence type="ECO:0000256" key="6">
    <source>
        <dbReference type="ARBA" id="ARBA00023237"/>
    </source>
</evidence>
<evidence type="ECO:0000259" key="7">
    <source>
        <dbReference type="Pfam" id="PF25183"/>
    </source>
</evidence>
<dbReference type="InterPro" id="IPR039426">
    <property type="entry name" value="TonB-dep_rcpt-like"/>
</dbReference>
<dbReference type="GO" id="GO:0009279">
    <property type="term" value="C:cell outer membrane"/>
    <property type="evidence" value="ECO:0007669"/>
    <property type="project" value="UniProtKB-SubCell"/>
</dbReference>
<reference evidence="8" key="1">
    <citation type="submission" date="2020-05" db="EMBL/GenBank/DDBJ databases">
        <title>Chitinophaga laudate sp. nov., isolated from a tropical peat swamp.</title>
        <authorList>
            <person name="Goh C.B.S."/>
            <person name="Lee M.S."/>
            <person name="Parimannan S."/>
            <person name="Pasbakhsh P."/>
            <person name="Yule C.M."/>
            <person name="Rajandas H."/>
            <person name="Loke S."/>
            <person name="Croft L."/>
            <person name="Tan J.B.L."/>
        </authorList>
    </citation>
    <scope>NUCLEOTIDE SEQUENCE</scope>
    <source>
        <strain evidence="8">Mgbs1</strain>
    </source>
</reference>
<dbReference type="GO" id="GO:0044718">
    <property type="term" value="P:siderophore transmembrane transport"/>
    <property type="evidence" value="ECO:0007669"/>
    <property type="project" value="TreeGrafter"/>
</dbReference>
<name>A0A3S1CYQ9_9BACT</name>
<dbReference type="InterPro" id="IPR057601">
    <property type="entry name" value="Oar-like_b-barrel"/>
</dbReference>
<evidence type="ECO:0000256" key="5">
    <source>
        <dbReference type="ARBA" id="ARBA00023136"/>
    </source>
</evidence>
<evidence type="ECO:0000313" key="9">
    <source>
        <dbReference type="Proteomes" id="UP000281028"/>
    </source>
</evidence>
<keyword evidence="3" id="KW-1134">Transmembrane beta strand</keyword>
<gene>
    <name evidence="8" type="ORF">ECE50_003615</name>
</gene>
<evidence type="ECO:0000313" key="8">
    <source>
        <dbReference type="EMBL" id="NSL85904.1"/>
    </source>
</evidence>
<dbReference type="InterPro" id="IPR036942">
    <property type="entry name" value="Beta-barrel_TonB_sf"/>
</dbReference>
<protein>
    <submittedName>
        <fullName evidence="8">TonB-dependent receptor</fullName>
    </submittedName>
</protein>
<keyword evidence="2" id="KW-0813">Transport</keyword>
<dbReference type="EMBL" id="RIAR02000001">
    <property type="protein sequence ID" value="NSL85904.1"/>
    <property type="molecule type" value="Genomic_DNA"/>
</dbReference>
<keyword evidence="5" id="KW-0472">Membrane</keyword>
<keyword evidence="9" id="KW-1185">Reference proteome</keyword>